<evidence type="ECO:0000256" key="15">
    <source>
        <dbReference type="HAMAP-Rule" id="MF_01018"/>
    </source>
</evidence>
<dbReference type="PANTHER" id="PTHR21403">
    <property type="entry name" value="ATP PHOSPHORIBOSYLTRANSFERASE ATP-PRTASE"/>
    <property type="match status" value="1"/>
</dbReference>
<keyword evidence="18" id="KW-1185">Reference proteome</keyword>
<evidence type="ECO:0000256" key="8">
    <source>
        <dbReference type="ARBA" id="ARBA00022605"/>
    </source>
</evidence>
<dbReference type="NCBIfam" id="TIGR00070">
    <property type="entry name" value="hisG"/>
    <property type="match status" value="1"/>
</dbReference>
<name>A0A934K8A6_9BACT</name>
<accession>A0A934K8A6</accession>
<evidence type="ECO:0000256" key="9">
    <source>
        <dbReference type="ARBA" id="ARBA00022676"/>
    </source>
</evidence>
<evidence type="ECO:0000256" key="7">
    <source>
        <dbReference type="ARBA" id="ARBA00022490"/>
    </source>
</evidence>
<keyword evidence="9 15" id="KW-0328">Glycosyltransferase</keyword>
<comment type="subunit">
    <text evidence="15">Heteromultimer composed of HisG and HisZ subunits.</text>
</comment>
<comment type="domain">
    <text evidence="15">Lacks the C-terminal regulatory region which is replaced by HisZ.</text>
</comment>
<dbReference type="PANTHER" id="PTHR21403:SF8">
    <property type="entry name" value="ATP PHOSPHORIBOSYLTRANSFERASE"/>
    <property type="match status" value="1"/>
</dbReference>
<dbReference type="CDD" id="cd13595">
    <property type="entry name" value="PBP2_HisGs"/>
    <property type="match status" value="1"/>
</dbReference>
<reference evidence="17" key="1">
    <citation type="submission" date="2020-10" db="EMBL/GenBank/DDBJ databases">
        <title>Ca. Dormibacterota MAGs.</title>
        <authorList>
            <person name="Montgomery K."/>
        </authorList>
    </citation>
    <scope>NUCLEOTIDE SEQUENCE [LARGE SCALE GENOMIC DNA]</scope>
    <source>
        <strain evidence="17">SC8812_S17_10</strain>
    </source>
</reference>
<evidence type="ECO:0000256" key="4">
    <source>
        <dbReference type="ARBA" id="ARBA00009489"/>
    </source>
</evidence>
<evidence type="ECO:0000256" key="11">
    <source>
        <dbReference type="ARBA" id="ARBA00022741"/>
    </source>
</evidence>
<dbReference type="Proteomes" id="UP000612893">
    <property type="component" value="Unassembled WGS sequence"/>
</dbReference>
<dbReference type="Pfam" id="PF01634">
    <property type="entry name" value="HisG"/>
    <property type="match status" value="1"/>
</dbReference>
<evidence type="ECO:0000313" key="18">
    <source>
        <dbReference type="Proteomes" id="UP000612893"/>
    </source>
</evidence>
<dbReference type="InterPro" id="IPR024893">
    <property type="entry name" value="ATP_PRibTrfase_HisG_short"/>
</dbReference>
<dbReference type="SUPFAM" id="SSF53850">
    <property type="entry name" value="Periplasmic binding protein-like II"/>
    <property type="match status" value="1"/>
</dbReference>
<dbReference type="InterPro" id="IPR013820">
    <property type="entry name" value="ATP_PRibTrfase_cat"/>
</dbReference>
<organism evidence="17 18">
    <name type="scientific">Candidatus Nephthysia bennettiae</name>
    <dbReference type="NCBI Taxonomy" id="3127016"/>
    <lineage>
        <taxon>Bacteria</taxon>
        <taxon>Bacillati</taxon>
        <taxon>Candidatus Dormiibacterota</taxon>
        <taxon>Candidatus Dormibacteria</taxon>
        <taxon>Candidatus Dormibacterales</taxon>
        <taxon>Candidatus Dormibacteraceae</taxon>
        <taxon>Candidatus Nephthysia</taxon>
    </lineage>
</organism>
<dbReference type="GO" id="GO:0005524">
    <property type="term" value="F:ATP binding"/>
    <property type="evidence" value="ECO:0007669"/>
    <property type="project" value="UniProtKB-KW"/>
</dbReference>
<evidence type="ECO:0000256" key="3">
    <source>
        <dbReference type="ARBA" id="ARBA00004667"/>
    </source>
</evidence>
<keyword evidence="10 15" id="KW-0808">Transferase</keyword>
<evidence type="ECO:0000256" key="2">
    <source>
        <dbReference type="ARBA" id="ARBA00004496"/>
    </source>
</evidence>
<comment type="catalytic activity">
    <reaction evidence="1 15">
        <text>1-(5-phospho-beta-D-ribosyl)-ATP + diphosphate = 5-phospho-alpha-D-ribose 1-diphosphate + ATP</text>
        <dbReference type="Rhea" id="RHEA:18473"/>
        <dbReference type="ChEBI" id="CHEBI:30616"/>
        <dbReference type="ChEBI" id="CHEBI:33019"/>
        <dbReference type="ChEBI" id="CHEBI:58017"/>
        <dbReference type="ChEBI" id="CHEBI:73183"/>
        <dbReference type="EC" id="2.4.2.17"/>
    </reaction>
</comment>
<evidence type="ECO:0000313" key="17">
    <source>
        <dbReference type="EMBL" id="MBJ7598336.1"/>
    </source>
</evidence>
<comment type="caution">
    <text evidence="17">The sequence shown here is derived from an EMBL/GenBank/DDBJ whole genome shotgun (WGS) entry which is preliminary data.</text>
</comment>
<dbReference type="GO" id="GO:0000105">
    <property type="term" value="P:L-histidine biosynthetic process"/>
    <property type="evidence" value="ECO:0007669"/>
    <property type="project" value="UniProtKB-UniRule"/>
</dbReference>
<evidence type="ECO:0000256" key="13">
    <source>
        <dbReference type="ARBA" id="ARBA00023102"/>
    </source>
</evidence>
<evidence type="ECO:0000256" key="1">
    <source>
        <dbReference type="ARBA" id="ARBA00000915"/>
    </source>
</evidence>
<dbReference type="EMBL" id="JAEKNR010000105">
    <property type="protein sequence ID" value="MBJ7598336.1"/>
    <property type="molecule type" value="Genomic_DNA"/>
</dbReference>
<protein>
    <recommendedName>
        <fullName evidence="6 15">ATP phosphoribosyltransferase</fullName>
        <shortName evidence="15">ATP-PRT</shortName>
        <shortName evidence="15">ATP-PRTase</shortName>
        <ecNumber evidence="5 15">2.4.2.17</ecNumber>
    </recommendedName>
</protein>
<comment type="subcellular location">
    <subcellularLocation>
        <location evidence="2 15">Cytoplasm</location>
    </subcellularLocation>
</comment>
<dbReference type="GO" id="GO:0003879">
    <property type="term" value="F:ATP phosphoribosyltransferase activity"/>
    <property type="evidence" value="ECO:0007669"/>
    <property type="project" value="UniProtKB-UniRule"/>
</dbReference>
<comment type="pathway">
    <text evidence="3 15">Amino-acid biosynthesis; L-histidine biosynthesis; L-histidine from 5-phospho-alpha-D-ribose 1-diphosphate: step 1/9.</text>
</comment>
<dbReference type="EC" id="2.4.2.17" evidence="5 15"/>
<dbReference type="RefSeq" id="WP_338201249.1">
    <property type="nucleotide sequence ID" value="NZ_JAEKNR010000105.1"/>
</dbReference>
<comment type="similarity">
    <text evidence="4 15">Belongs to the ATP phosphoribosyltransferase family. Short subfamily.</text>
</comment>
<dbReference type="GO" id="GO:0005737">
    <property type="term" value="C:cytoplasm"/>
    <property type="evidence" value="ECO:0007669"/>
    <property type="project" value="UniProtKB-SubCell"/>
</dbReference>
<evidence type="ECO:0000256" key="5">
    <source>
        <dbReference type="ARBA" id="ARBA00011946"/>
    </source>
</evidence>
<comment type="function">
    <text evidence="14 15">Catalyzes the condensation of ATP and 5-phosphoribose 1-diphosphate to form N'-(5'-phosphoribosyl)-ATP (PR-ATP). Has a crucial role in the pathway because the rate of histidine biosynthesis seems to be controlled primarily by regulation of HisG enzymatic activity.</text>
</comment>
<keyword evidence="7 15" id="KW-0963">Cytoplasm</keyword>
<gene>
    <name evidence="15" type="primary">hisG</name>
    <name evidence="17" type="ORF">JF922_09665</name>
</gene>
<dbReference type="Gene3D" id="3.40.190.10">
    <property type="entry name" value="Periplasmic binding protein-like II"/>
    <property type="match status" value="2"/>
</dbReference>
<sequence length="208" mass="22179">MISIAIPTGVLLEGSLELLRRAGTVELEREELGRKLLVEKDGVRVVLVRPADVAAYVDYGSTDLGVVGKDQLWESPGPHYELVDLGFGGCSLVLAVPEASPISGPATWPPSMRIATKYPRATTAFMEAAGQTAEIVRLHGSVELAPQLGLVDAIVDLTASGRTLRENHLRVVAEVGHSTARLIANQASLKTRTEPLQELVGRLRASAS</sequence>
<evidence type="ECO:0000256" key="14">
    <source>
        <dbReference type="ARBA" id="ARBA00024861"/>
    </source>
</evidence>
<keyword evidence="8 15" id="KW-0028">Amino-acid biosynthesis</keyword>
<proteinExistence type="inferred from homology"/>
<evidence type="ECO:0000256" key="6">
    <source>
        <dbReference type="ARBA" id="ARBA00020998"/>
    </source>
</evidence>
<dbReference type="AlphaFoldDB" id="A0A934K8A6"/>
<keyword evidence="11 15" id="KW-0547">Nucleotide-binding</keyword>
<evidence type="ECO:0000256" key="10">
    <source>
        <dbReference type="ARBA" id="ARBA00022679"/>
    </source>
</evidence>
<keyword evidence="13 15" id="KW-0368">Histidine biosynthesis</keyword>
<keyword evidence="12 15" id="KW-0067">ATP-binding</keyword>
<feature type="domain" description="ATP phosphoribosyltransferase catalytic" evidence="16">
    <location>
        <begin position="49"/>
        <end position="204"/>
    </location>
</feature>
<evidence type="ECO:0000259" key="16">
    <source>
        <dbReference type="Pfam" id="PF01634"/>
    </source>
</evidence>
<evidence type="ECO:0000256" key="12">
    <source>
        <dbReference type="ARBA" id="ARBA00022840"/>
    </source>
</evidence>
<dbReference type="HAMAP" id="MF_01018">
    <property type="entry name" value="HisG_Short"/>
    <property type="match status" value="1"/>
</dbReference>
<dbReference type="InterPro" id="IPR001348">
    <property type="entry name" value="ATP_PRibTrfase_HisG"/>
</dbReference>